<feature type="region of interest" description="Disordered" evidence="2">
    <location>
        <begin position="1664"/>
        <end position="1687"/>
    </location>
</feature>
<dbReference type="GO" id="GO:0005654">
    <property type="term" value="C:nucleoplasm"/>
    <property type="evidence" value="ECO:0007669"/>
    <property type="project" value="UniProtKB-ARBA"/>
</dbReference>
<reference evidence="6" key="1">
    <citation type="thesis" date="2020" institute="ProQuest LLC" country="789 East Eisenhower Parkway, Ann Arbor, MI, USA">
        <title>Comparative Genomics and Chromosome Evolution.</title>
        <authorList>
            <person name="Mudd A.B."/>
        </authorList>
    </citation>
    <scope>NUCLEOTIDE SEQUENCE</scope>
    <source>
        <strain evidence="6">1538</strain>
        <tissue evidence="6">Blood</tissue>
    </source>
</reference>
<dbReference type="InterPro" id="IPR001005">
    <property type="entry name" value="SANT/Myb"/>
</dbReference>
<comment type="caution">
    <text evidence="6">The sequence shown here is derived from an EMBL/GenBank/DDBJ whole genome shotgun (WGS) entry which is preliminary data.</text>
</comment>
<protein>
    <recommendedName>
        <fullName evidence="8">Nuclear receptor corepressor 2</fullName>
    </recommendedName>
</protein>
<feature type="compositionally biased region" description="Polar residues" evidence="2">
    <location>
        <begin position="1665"/>
        <end position="1687"/>
    </location>
</feature>
<dbReference type="InterPro" id="IPR051571">
    <property type="entry name" value="N-CoR_corepressor"/>
</dbReference>
<feature type="domain" description="HTH myb-type" evidence="5">
    <location>
        <begin position="100"/>
        <end position="147"/>
    </location>
</feature>
<feature type="compositionally biased region" description="Polar residues" evidence="2">
    <location>
        <begin position="896"/>
        <end position="909"/>
    </location>
</feature>
<feature type="compositionally biased region" description="Basic and acidic residues" evidence="2">
    <location>
        <begin position="786"/>
        <end position="797"/>
    </location>
</feature>
<feature type="compositionally biased region" description="Polar residues" evidence="2">
    <location>
        <begin position="1720"/>
        <end position="1735"/>
    </location>
</feature>
<feature type="region of interest" description="Disordered" evidence="2">
    <location>
        <begin position="724"/>
        <end position="750"/>
    </location>
</feature>
<dbReference type="CDD" id="cd00167">
    <property type="entry name" value="SANT"/>
    <property type="match status" value="1"/>
</dbReference>
<evidence type="ECO:0000259" key="4">
    <source>
        <dbReference type="PROSITE" id="PS51293"/>
    </source>
</evidence>
<accession>A0AAV3A6D7</accession>
<dbReference type="InterPro" id="IPR009057">
    <property type="entry name" value="Homeodomain-like_sf"/>
</dbReference>
<feature type="compositionally biased region" description="Acidic residues" evidence="2">
    <location>
        <begin position="198"/>
        <end position="207"/>
    </location>
</feature>
<evidence type="ECO:0000256" key="2">
    <source>
        <dbReference type="SAM" id="MobiDB-lite"/>
    </source>
</evidence>
<feature type="region of interest" description="Disordered" evidence="2">
    <location>
        <begin position="648"/>
        <end position="671"/>
    </location>
</feature>
<feature type="compositionally biased region" description="Polar residues" evidence="2">
    <location>
        <begin position="249"/>
        <end position="260"/>
    </location>
</feature>
<feature type="compositionally biased region" description="Basic and acidic residues" evidence="2">
    <location>
        <begin position="1360"/>
        <end position="1369"/>
    </location>
</feature>
<dbReference type="GO" id="GO:0000785">
    <property type="term" value="C:chromatin"/>
    <property type="evidence" value="ECO:0007669"/>
    <property type="project" value="TreeGrafter"/>
</dbReference>
<sequence length="1816" mass="200067">MPRNNQEEKDEKEKEPDKEEFKQDVENDKEELGKEKNEDTSGEENDDKETVTSKGRKTANSQGRRKGRITRSMANEANEEAATPQKNDDLAAMEMNESSRWTEEEMETAKKGLFEYGRNWSAIARMVGSKTVSQCKNFYFNYKKRQNLDGILQQHKLKMEKERNNRRKKKKAAQMEEEVPYTPAVEDEEMEASGMSGNEEEMAEEGDAAVNNSSDTESVPSPRQEAKESKDNVAKPTVEPVVEGEEPVNSGNSTYPQSQELAERTSNGEEPEEEPGSSKASTVKKEEEFEGKVCEELEKSEIKQEEMEDCKDNLAENPADPPKEATETQQKVEKKHSKDGGKTNADSDSSATCSADEAEEQDSSDKNRLLSPRPSLLNTGNDMRVNSSPQKPLDLKQLKQRAAAIPSIISEGISDTVPQNAPVKPHHALALYQEQITKAHESALDGQTPAKQPPSHLPPDKEQETISSPKGKATDKEDKAYLALQAEVQRSSAEQTTWPPNALYPVPAREVLKSLPQPEAVSPYNPQGQSVPLNLHDSSRTLAPRINSISNPPPLISSSKHPAAIERPMGSISQGVPIPLHTPYSSEHAKVPVGSITMGLPMNMDPKKLVPFLAVKQEQLSPRSQSSQPENLVMQTPQENSIFRGISQGGNLSKGLPGSRPPPDSQITYRGSITHGTPAEVLYKGTISKIMGENSQCRIDRMREEPVSKGKVIYEGMKGHILSLDGGSTSQNSKEDSRIVGSAQESSAPKRTYDMMEGQIPRGLHIRELPAGSTEGLMGRAIPGDRHSPHTMKEPPQHIRGSITQGIPRSFADAPDDYLRREAKQLKRENTPPRSLSDAYKVRTHESLSGPLKLKTHEDMVATVKEAGRSVHEIPREELRHSSEITMNSRPHKDGSITQGTPLKYDTGTSVNAKKHDVRSIIGSTGRPFHPLHPMEVLQDHRTMDRVYDEMMLKGRPNSGSITRGAPVIVPDPGKPRHSPLAYEEHQITHGASYSSHPLNRGSPVTTRESAQRQHEGGLGSGKPMTQERKSTPNPREISSSKSPHATVPEHLHAMSTYEHLLRGVSPAELYRGHIPLAFDPAAISRGIPLEAAAYYLPRHLAPNPAYPHLYPPYLIRGYPDTAAMENRQTIINDYITSQHMHHNPTTAMAQRAEMLRGMPTRDPAMALNYTAGPRRIIELSQVPLPVLIPQSAGSSSSTIDRVTYISGNPQTFSSRLSSSPLSPATTAHMTKQTSTNSEREREKSVLTTTIEHAPIWRPGTEQSSGRLSTQGHSHQHSPASPRTHENVQQRPSVLQNTGMKNLMTSGESITQSVLRTTSSSSPIRSSAQLSSSSMRPAVERESYQPIENAVLQKEIARSREGKIDRSRTENFYNSKLPPAAVEQTSPIKNMESRPHPPAVASSAHQYNNGQGKSQAHQPLDQTAVPASEHHNRDKTPNKPFSMQEQELRSLGYQAGYSPDRHDAVSPLNSPRISHEKQGRVSVQEYDNARLEHESRHKQVSVKHVSEGHMRQKTDGQQSPCHTSQSGSHMKSQRVVTLAQHISEVITQDYTRHHPQQLHQQVSAPLYYAGCPVLDLRQNPTDTVLQQEAVQTARASPGCSGDKRMGSKSPGNSAQPPAFFSKLTESTSAMVKSKKQEIIKKLSTANRNEPEYNIGQPGTEIFNMPANTGSGPISCRTQSVQESSGSNIGLEAIIRKALMGSGGKPKIPRPNSRKTKSPAPGQSSGERPPSASSVHSEGDCNRKTPLTNRVWEERPSSTGSTPFPFNPLTIRLPNSLVAPPSSTTIPQSNSLNPQRTRDEEPKPLLCSQYETLSDSE</sequence>
<feature type="compositionally biased region" description="Polar residues" evidence="2">
    <location>
        <begin position="376"/>
        <end position="390"/>
    </location>
</feature>
<feature type="compositionally biased region" description="Polar residues" evidence="2">
    <location>
        <begin position="1403"/>
        <end position="1418"/>
    </location>
</feature>
<dbReference type="GO" id="GO:0032991">
    <property type="term" value="C:protein-containing complex"/>
    <property type="evidence" value="ECO:0007669"/>
    <property type="project" value="UniProtKB-ARBA"/>
</dbReference>
<feature type="region of interest" description="Disordered" evidence="2">
    <location>
        <begin position="1210"/>
        <end position="1292"/>
    </location>
</feature>
<dbReference type="Pfam" id="PF00249">
    <property type="entry name" value="Myb_DNA-binding"/>
    <property type="match status" value="1"/>
</dbReference>
<dbReference type="PROSITE" id="PS51293">
    <property type="entry name" value="SANT"/>
    <property type="match status" value="1"/>
</dbReference>
<feature type="compositionally biased region" description="Polar residues" evidence="2">
    <location>
        <begin position="210"/>
        <end position="221"/>
    </location>
</feature>
<gene>
    <name evidence="6" type="ORF">GDO54_014096</name>
</gene>
<feature type="compositionally biased region" description="Basic and acidic residues" evidence="2">
    <location>
        <begin position="1428"/>
        <end position="1437"/>
    </location>
</feature>
<comment type="similarity">
    <text evidence="1">Belongs to the N-CoR nuclear receptor corepressors family.</text>
</comment>
<feature type="compositionally biased region" description="Basic and acidic residues" evidence="2">
    <location>
        <begin position="1"/>
        <end position="39"/>
    </location>
</feature>
<feature type="domain" description="SANT" evidence="4">
    <location>
        <begin position="96"/>
        <end position="147"/>
    </location>
</feature>
<feature type="compositionally biased region" description="Basic and acidic residues" evidence="2">
    <location>
        <begin position="283"/>
        <end position="314"/>
    </location>
</feature>
<dbReference type="PANTHER" id="PTHR13992:SF21">
    <property type="entry name" value="NUCLEAR RECEPTOR COREPRESSOR 2"/>
    <property type="match status" value="1"/>
</dbReference>
<feature type="compositionally biased region" description="Low complexity" evidence="2">
    <location>
        <begin position="346"/>
        <end position="355"/>
    </location>
</feature>
<feature type="region of interest" description="Disordered" evidence="2">
    <location>
        <begin position="414"/>
        <end position="482"/>
    </location>
</feature>
<feature type="region of interest" description="Disordered" evidence="2">
    <location>
        <begin position="1424"/>
        <end position="1443"/>
    </location>
</feature>
<dbReference type="PROSITE" id="PS50090">
    <property type="entry name" value="MYB_LIKE"/>
    <property type="match status" value="1"/>
</dbReference>
<dbReference type="InterPro" id="IPR017884">
    <property type="entry name" value="SANT_dom"/>
</dbReference>
<name>A0AAV3A6D7_PYXAD</name>
<feature type="region of interest" description="Disordered" evidence="2">
    <location>
        <begin position="786"/>
        <end position="811"/>
    </location>
</feature>
<dbReference type="SUPFAM" id="SSF46689">
    <property type="entry name" value="Homeodomain-like"/>
    <property type="match status" value="1"/>
</dbReference>
<feature type="region of interest" description="Disordered" evidence="2">
    <location>
        <begin position="1699"/>
        <end position="1816"/>
    </location>
</feature>
<feature type="compositionally biased region" description="Polar residues" evidence="2">
    <location>
        <begin position="991"/>
        <end position="1009"/>
    </location>
</feature>
<feature type="compositionally biased region" description="Polar residues" evidence="2">
    <location>
        <begin position="1225"/>
        <end position="1237"/>
    </location>
</feature>
<feature type="region of interest" description="Disordered" evidence="2">
    <location>
        <begin position="1463"/>
        <end position="1482"/>
    </location>
</feature>
<feature type="compositionally biased region" description="Acidic residues" evidence="2">
    <location>
        <begin position="175"/>
        <end position="191"/>
    </location>
</feature>
<dbReference type="GO" id="GO:0003714">
    <property type="term" value="F:transcription corepressor activity"/>
    <property type="evidence" value="ECO:0007669"/>
    <property type="project" value="TreeGrafter"/>
</dbReference>
<feature type="region of interest" description="Disordered" evidence="2">
    <location>
        <begin position="1591"/>
        <end position="1619"/>
    </location>
</feature>
<feature type="compositionally biased region" description="Low complexity" evidence="2">
    <location>
        <begin position="1214"/>
        <end position="1224"/>
    </location>
</feature>
<dbReference type="GO" id="GO:0000122">
    <property type="term" value="P:negative regulation of transcription by RNA polymerase II"/>
    <property type="evidence" value="ECO:0007669"/>
    <property type="project" value="TreeGrafter"/>
</dbReference>
<dbReference type="Proteomes" id="UP001181693">
    <property type="component" value="Unassembled WGS sequence"/>
</dbReference>
<evidence type="ECO:0000256" key="1">
    <source>
        <dbReference type="ARBA" id="ARBA00010097"/>
    </source>
</evidence>
<proteinExistence type="inferred from homology"/>
<feature type="region of interest" description="Disordered" evidence="2">
    <location>
        <begin position="1"/>
        <end position="106"/>
    </location>
</feature>
<dbReference type="EMBL" id="DYDO01000006">
    <property type="protein sequence ID" value="DBA23155.1"/>
    <property type="molecule type" value="Genomic_DNA"/>
</dbReference>
<dbReference type="PROSITE" id="PS51294">
    <property type="entry name" value="HTH_MYB"/>
    <property type="match status" value="1"/>
</dbReference>
<feature type="region of interest" description="Disordered" evidence="2">
    <location>
        <begin position="991"/>
        <end position="1048"/>
    </location>
</feature>
<dbReference type="SMART" id="SM00717">
    <property type="entry name" value="SANT"/>
    <property type="match status" value="1"/>
</dbReference>
<feature type="compositionally biased region" description="Basic and acidic residues" evidence="2">
    <location>
        <begin position="1504"/>
        <end position="1514"/>
    </location>
</feature>
<feature type="compositionally biased region" description="Polar residues" evidence="2">
    <location>
        <begin position="1515"/>
        <end position="1530"/>
    </location>
</feature>
<evidence type="ECO:0000259" key="3">
    <source>
        <dbReference type="PROSITE" id="PS50090"/>
    </source>
</evidence>
<feature type="domain" description="Myb-like" evidence="3">
    <location>
        <begin position="99"/>
        <end position="143"/>
    </location>
</feature>
<organism evidence="6 7">
    <name type="scientific">Pyxicephalus adspersus</name>
    <name type="common">African bullfrog</name>
    <dbReference type="NCBI Taxonomy" id="30357"/>
    <lineage>
        <taxon>Eukaryota</taxon>
        <taxon>Metazoa</taxon>
        <taxon>Chordata</taxon>
        <taxon>Craniata</taxon>
        <taxon>Vertebrata</taxon>
        <taxon>Euteleostomi</taxon>
        <taxon>Amphibia</taxon>
        <taxon>Batrachia</taxon>
        <taxon>Anura</taxon>
        <taxon>Neobatrachia</taxon>
        <taxon>Ranoidea</taxon>
        <taxon>Pyxicephalidae</taxon>
        <taxon>Pyxicephalinae</taxon>
        <taxon>Pyxicephalus</taxon>
    </lineage>
</organism>
<evidence type="ECO:0000259" key="5">
    <source>
        <dbReference type="PROSITE" id="PS51294"/>
    </source>
</evidence>
<feature type="compositionally biased region" description="Basic and acidic residues" evidence="2">
    <location>
        <begin position="321"/>
        <end position="341"/>
    </location>
</feature>
<feature type="region of interest" description="Disordered" evidence="2">
    <location>
        <begin position="1360"/>
        <end position="1418"/>
    </location>
</feature>
<feature type="compositionally biased region" description="Polar residues" evidence="2">
    <location>
        <begin position="1032"/>
        <end position="1044"/>
    </location>
</feature>
<feature type="region of interest" description="Disordered" evidence="2">
    <location>
        <begin position="887"/>
        <end position="909"/>
    </location>
</feature>
<feature type="compositionally biased region" description="Polar residues" evidence="2">
    <location>
        <begin position="1780"/>
        <end position="1794"/>
    </location>
</feature>
<evidence type="ECO:0008006" key="8">
    <source>
        <dbReference type="Google" id="ProtNLM"/>
    </source>
</evidence>
<dbReference type="InterPro" id="IPR017930">
    <property type="entry name" value="Myb_dom"/>
</dbReference>
<feature type="compositionally biased region" description="Basic and acidic residues" evidence="2">
    <location>
        <begin position="224"/>
        <end position="233"/>
    </location>
</feature>
<dbReference type="FunFam" id="1.20.58.1880:FF:000002">
    <property type="entry name" value="nuclear receptor corepressor 2 isoform X1"/>
    <property type="match status" value="1"/>
</dbReference>
<feature type="region of interest" description="Disordered" evidence="2">
    <location>
        <begin position="153"/>
        <end position="401"/>
    </location>
</feature>
<feature type="compositionally biased region" description="Polar residues" evidence="2">
    <location>
        <begin position="1261"/>
        <end position="1282"/>
    </location>
</feature>
<feature type="region of interest" description="Disordered" evidence="2">
    <location>
        <begin position="1312"/>
        <end position="1346"/>
    </location>
</feature>
<dbReference type="PANTHER" id="PTHR13992">
    <property type="entry name" value="NUCLEAR RECEPTOR CO-REPRESSOR RELATED NCOR"/>
    <property type="match status" value="1"/>
</dbReference>
<keyword evidence="7" id="KW-1185">Reference proteome</keyword>
<feature type="region of interest" description="Disordered" evidence="2">
    <location>
        <begin position="1494"/>
        <end position="1531"/>
    </location>
</feature>
<evidence type="ECO:0000313" key="6">
    <source>
        <dbReference type="EMBL" id="DBA23155.1"/>
    </source>
</evidence>
<feature type="compositionally biased region" description="Low complexity" evidence="2">
    <location>
        <begin position="1319"/>
        <end position="1334"/>
    </location>
</feature>
<dbReference type="Gene3D" id="1.20.58.1880">
    <property type="match status" value="1"/>
</dbReference>
<evidence type="ECO:0000313" key="7">
    <source>
        <dbReference type="Proteomes" id="UP001181693"/>
    </source>
</evidence>